<evidence type="ECO:0000256" key="3">
    <source>
        <dbReference type="ARBA" id="ARBA00006492"/>
    </source>
</evidence>
<comment type="subcellular location">
    <subcellularLocation>
        <location evidence="1 13">Golgi apparatus membrane</location>
        <topology evidence="1 13">Single-pass type II membrane protein</topology>
    </subcellularLocation>
</comment>
<keyword evidence="12 13" id="KW-0464">Manganese</keyword>
<dbReference type="EMBL" id="LR899763">
    <property type="protein sequence ID" value="CAD7242288.1"/>
    <property type="molecule type" value="Genomic_DNA"/>
</dbReference>
<gene>
    <name evidence="15" type="ORF">DSTB1V02_LOCUS2259</name>
</gene>
<comment type="pathway">
    <text evidence="2 13">Protein modification; protein glycosylation.</text>
</comment>
<dbReference type="EC" id="2.4.1.101" evidence="13"/>
<evidence type="ECO:0000256" key="11">
    <source>
        <dbReference type="ARBA" id="ARBA00023136"/>
    </source>
</evidence>
<evidence type="ECO:0000256" key="14">
    <source>
        <dbReference type="SAM" id="MobiDB-lite"/>
    </source>
</evidence>
<keyword evidence="4 13" id="KW-0328">Glycosyltransferase</keyword>
<keyword evidence="7 13" id="KW-0479">Metal-binding</keyword>
<name>A0A7R8X812_9CRUS</name>
<dbReference type="InterPro" id="IPR004139">
    <property type="entry name" value="Glyco_trans_13"/>
</dbReference>
<organism evidence="15">
    <name type="scientific">Darwinula stevensoni</name>
    <dbReference type="NCBI Taxonomy" id="69355"/>
    <lineage>
        <taxon>Eukaryota</taxon>
        <taxon>Metazoa</taxon>
        <taxon>Ecdysozoa</taxon>
        <taxon>Arthropoda</taxon>
        <taxon>Crustacea</taxon>
        <taxon>Oligostraca</taxon>
        <taxon>Ostracoda</taxon>
        <taxon>Podocopa</taxon>
        <taxon>Podocopida</taxon>
        <taxon>Darwinulocopina</taxon>
        <taxon>Darwinuloidea</taxon>
        <taxon>Darwinulidae</taxon>
        <taxon>Darwinula</taxon>
    </lineage>
</organism>
<dbReference type="SUPFAM" id="SSF53448">
    <property type="entry name" value="Nucleotide-diphospho-sugar transferases"/>
    <property type="match status" value="1"/>
</dbReference>
<dbReference type="Proteomes" id="UP000677054">
    <property type="component" value="Unassembled WGS sequence"/>
</dbReference>
<dbReference type="PANTHER" id="PTHR46396:SF1">
    <property type="entry name" value="PROTEIN O-LINKED-MANNOSE BETA-1,2-N-ACETYLGLUCOSAMINYLTRANSFERASE 1"/>
    <property type="match status" value="1"/>
</dbReference>
<dbReference type="UniPathway" id="UPA00378"/>
<accession>A0A7R8X812</accession>
<dbReference type="InterPro" id="IPR052463">
    <property type="entry name" value="O-linked_mannose_GnT"/>
</dbReference>
<evidence type="ECO:0000313" key="16">
    <source>
        <dbReference type="Proteomes" id="UP000677054"/>
    </source>
</evidence>
<evidence type="ECO:0000256" key="8">
    <source>
        <dbReference type="ARBA" id="ARBA00022968"/>
    </source>
</evidence>
<dbReference type="Pfam" id="PF03071">
    <property type="entry name" value="GNT-I"/>
    <property type="match status" value="1"/>
</dbReference>
<evidence type="ECO:0000256" key="1">
    <source>
        <dbReference type="ARBA" id="ARBA00004323"/>
    </source>
</evidence>
<keyword evidence="11" id="KW-0472">Membrane</keyword>
<evidence type="ECO:0000256" key="5">
    <source>
        <dbReference type="ARBA" id="ARBA00022679"/>
    </source>
</evidence>
<keyword evidence="9" id="KW-1133">Transmembrane helix</keyword>
<dbReference type="Gene3D" id="3.90.550.10">
    <property type="entry name" value="Spore Coat Polysaccharide Biosynthesis Protein SpsA, Chain A"/>
    <property type="match status" value="1"/>
</dbReference>
<evidence type="ECO:0000256" key="13">
    <source>
        <dbReference type="RuleBase" id="RU368119"/>
    </source>
</evidence>
<keyword evidence="8 13" id="KW-0735">Signal-anchor</keyword>
<sequence>MLRSLLSASGANPGMITVFIDGYFEEPLGVAQLFGLRGIQHTPIGTKSARISQHYKASLTATFNIFPGAKYAIILEEDLDVSPDFFSYFGQLSRLLDEDPSLWCVSAWNDQSYEHTSKDPGLLYRVEGMPGLGWMLKRSLYKEELEAKWPGPEKVWDWDMWMRLPEVRKGRECVVPDVSRTYHFGASGLNMNSYFHDIYFKKHSFNASPDVRLRDLKSLKRKNYEELLEAMISEATVVDHSQSPCEEDFIPEKRAKAHVMYIKMEHEKDYTTWLQVAKVRNLHRGWIAKGVARGVTGDVDSFAVFQNLGPGCEGLSPRAVEIPHEGQPHPCHRSAFLRVLEAQAFGCDADLPGVPEEREESVAGFLLATLSVSSTLVDPRRPAKENGREKIPSASPRKCDTIL</sequence>
<feature type="region of interest" description="Disordered" evidence="14">
    <location>
        <begin position="378"/>
        <end position="403"/>
    </location>
</feature>
<evidence type="ECO:0000256" key="7">
    <source>
        <dbReference type="ARBA" id="ARBA00022723"/>
    </source>
</evidence>
<dbReference type="GO" id="GO:0030145">
    <property type="term" value="F:manganese ion binding"/>
    <property type="evidence" value="ECO:0007669"/>
    <property type="project" value="UniProtKB-UniRule"/>
</dbReference>
<evidence type="ECO:0000313" key="15">
    <source>
        <dbReference type="EMBL" id="CAD7242288.1"/>
    </source>
</evidence>
<keyword evidence="16" id="KW-1185">Reference proteome</keyword>
<protein>
    <recommendedName>
        <fullName evidence="13">Alpha-1,3-mannosyl-glycoprotein 2-beta-N-acetylglucosaminyltransferase</fullName>
        <shortName evidence="13">GNT-I</shortName>
        <shortName evidence="13">GlcNAc-T I</shortName>
        <ecNumber evidence="13">2.4.1.101</ecNumber>
    </recommendedName>
    <alternativeName>
        <fullName evidence="13">N-glycosyl-oligosaccharide-glycoprotein N-acetylglucosaminyltransferase I</fullName>
    </alternativeName>
</protein>
<evidence type="ECO:0000256" key="12">
    <source>
        <dbReference type="ARBA" id="ARBA00023211"/>
    </source>
</evidence>
<evidence type="ECO:0000256" key="4">
    <source>
        <dbReference type="ARBA" id="ARBA00022676"/>
    </source>
</evidence>
<dbReference type="GO" id="GO:0047223">
    <property type="term" value="F:beta-1,3-galactosyl-O-glycosyl-glycoprotein beta-1,3-N-acetylglucosaminyltransferase activity"/>
    <property type="evidence" value="ECO:0007669"/>
    <property type="project" value="TreeGrafter"/>
</dbReference>
<comment type="similarity">
    <text evidence="3 13">Belongs to the glycosyltransferase 13 family.</text>
</comment>
<dbReference type="OrthoDB" id="440755at2759"/>
<dbReference type="GO" id="GO:0000139">
    <property type="term" value="C:Golgi membrane"/>
    <property type="evidence" value="ECO:0007669"/>
    <property type="project" value="UniProtKB-SubCell"/>
</dbReference>
<reference evidence="15" key="1">
    <citation type="submission" date="2020-11" db="EMBL/GenBank/DDBJ databases">
        <authorList>
            <person name="Tran Van P."/>
        </authorList>
    </citation>
    <scope>NUCLEOTIDE SEQUENCE</scope>
</reference>
<keyword evidence="10 13" id="KW-0333">Golgi apparatus</keyword>
<dbReference type="FunFam" id="3.90.550.10:FF:000252">
    <property type="entry name" value="Protein O-linked-mannose beta-1,2-N-acetylglucosaminyltransferase 1"/>
    <property type="match status" value="1"/>
</dbReference>
<dbReference type="AlphaFoldDB" id="A0A7R8X812"/>
<dbReference type="GO" id="GO:0003827">
    <property type="term" value="F:alpha-1,3-mannosylglycoprotein 2-beta-N-acetylglucosaminyltransferase activity"/>
    <property type="evidence" value="ECO:0007669"/>
    <property type="project" value="UniProtKB-UniRule"/>
</dbReference>
<keyword evidence="5" id="KW-0808">Transferase</keyword>
<dbReference type="GO" id="GO:0016266">
    <property type="term" value="P:protein O-linked glycosylation via N-acetyl-galactosamine"/>
    <property type="evidence" value="ECO:0007669"/>
    <property type="project" value="TreeGrafter"/>
</dbReference>
<evidence type="ECO:0000256" key="10">
    <source>
        <dbReference type="ARBA" id="ARBA00023034"/>
    </source>
</evidence>
<evidence type="ECO:0000256" key="6">
    <source>
        <dbReference type="ARBA" id="ARBA00022692"/>
    </source>
</evidence>
<dbReference type="PANTHER" id="PTHR46396">
    <property type="entry name" value="PROTEIN O-LINKED-MANNOSE BETA-1,2-N-ACETYLGLUCOSAMINYLTRANSFERASE 1"/>
    <property type="match status" value="1"/>
</dbReference>
<comment type="function">
    <text evidence="13">Initiates complex N-linked carbohydrate formation. Essential for the conversion of high-mannose to hybrid and complex N-glycans.</text>
</comment>
<comment type="cofactor">
    <cofactor evidence="13">
        <name>Mn(2+)</name>
        <dbReference type="ChEBI" id="CHEBI:29035"/>
    </cofactor>
    <text evidence="13">The cofactor is mostly bound to the substrate.</text>
</comment>
<dbReference type="InterPro" id="IPR029044">
    <property type="entry name" value="Nucleotide-diphossugar_trans"/>
</dbReference>
<comment type="catalytic activity">
    <reaction evidence="13">
        <text>N(4)-(alpha-D-Man-(1-&gt;3)-[alpha-D-Man-(1-&gt;3)-[alpha-D-Man-(1-&gt;6)]-alpha-D-Man-(1-&gt;6)]-beta-D-Man-(1-&gt;4)-beta-D-GlcNAc-(1-&gt;4)-beta-D-GlcNAc)-L-asparaginyl-[protein] (N-glucan mannose isomer 5A1,2) + UDP-N-acetyl-alpha-D-glucosamine = N(4)-{beta-D-GlcNAc-(1-&gt;2)-alpha-D-Man-(1-&gt;3)-[alpha-D-Man-(1-&gt;3)-[alpha-D-Man-(1-&gt;6)]-alpha-D-Man-(1-&gt;6)]-beta-D-Man-(1-&gt;4)-beta-D-GlcNAc-(1-&gt;4)-beta-D-GlcNAc}-L-asparaginyl-[protein] + UDP + H(+)</text>
        <dbReference type="Rhea" id="RHEA:11456"/>
        <dbReference type="Rhea" id="RHEA-COMP:14367"/>
        <dbReference type="Rhea" id="RHEA-COMP:14368"/>
        <dbReference type="ChEBI" id="CHEBI:15378"/>
        <dbReference type="ChEBI" id="CHEBI:57705"/>
        <dbReference type="ChEBI" id="CHEBI:58223"/>
        <dbReference type="ChEBI" id="CHEBI:59087"/>
        <dbReference type="ChEBI" id="CHEBI:60625"/>
        <dbReference type="EC" id="2.4.1.101"/>
    </reaction>
</comment>
<evidence type="ECO:0000256" key="2">
    <source>
        <dbReference type="ARBA" id="ARBA00004922"/>
    </source>
</evidence>
<proteinExistence type="inferred from homology"/>
<evidence type="ECO:0000256" key="9">
    <source>
        <dbReference type="ARBA" id="ARBA00022989"/>
    </source>
</evidence>
<dbReference type="EMBL" id="CAJPEV010000246">
    <property type="protein sequence ID" value="CAG0882910.1"/>
    <property type="molecule type" value="Genomic_DNA"/>
</dbReference>
<keyword evidence="6" id="KW-0812">Transmembrane</keyword>